<feature type="non-terminal residue" evidence="1">
    <location>
        <position position="1"/>
    </location>
</feature>
<organism evidence="1 2">
    <name type="scientific">Eiseniibacteriota bacterium</name>
    <dbReference type="NCBI Taxonomy" id="2212470"/>
    <lineage>
        <taxon>Bacteria</taxon>
        <taxon>Candidatus Eiseniibacteriota</taxon>
    </lineage>
</organism>
<proteinExistence type="predicted"/>
<dbReference type="Proteomes" id="UP000547674">
    <property type="component" value="Unassembled WGS sequence"/>
</dbReference>
<evidence type="ECO:0000313" key="1">
    <source>
        <dbReference type="EMBL" id="NNF06330.1"/>
    </source>
</evidence>
<comment type="caution">
    <text evidence="1">The sequence shown here is derived from an EMBL/GenBank/DDBJ whole genome shotgun (WGS) entry which is preliminary data.</text>
</comment>
<protein>
    <recommendedName>
        <fullName evidence="3">Peptidase M14 family protein</fullName>
    </recommendedName>
</protein>
<reference evidence="1 2" key="1">
    <citation type="submission" date="2020-03" db="EMBL/GenBank/DDBJ databases">
        <title>Metabolic flexibility allows generalist bacteria to become dominant in a frequently disturbed ecosystem.</title>
        <authorList>
            <person name="Chen Y.-J."/>
            <person name="Leung P.M."/>
            <person name="Bay S.K."/>
            <person name="Hugenholtz P."/>
            <person name="Kessler A.J."/>
            <person name="Shelley G."/>
            <person name="Waite D.W."/>
            <person name="Cook P.L."/>
            <person name="Greening C."/>
        </authorList>
    </citation>
    <scope>NUCLEOTIDE SEQUENCE [LARGE SCALE GENOMIC DNA]</scope>
    <source>
        <strain evidence="1">SS_bin_28</strain>
    </source>
</reference>
<accession>A0A7Y2EAE5</accession>
<dbReference type="InterPro" id="IPR029062">
    <property type="entry name" value="Class_I_gatase-like"/>
</dbReference>
<dbReference type="AlphaFoldDB" id="A0A7Y2EAE5"/>
<dbReference type="EMBL" id="JABDJR010000233">
    <property type="protein sequence ID" value="NNF06330.1"/>
    <property type="molecule type" value="Genomic_DNA"/>
</dbReference>
<sequence length="547" mass="60852">VKGLADYRAQVNFPNPWPGGWWRPKDILEYGLIASNSALETVAKHRQDILWGRARMARDVMSASGVDRPRNFVIPPDQHDLTNAADLIDVLRMHGLEAFQTLEPKEQEGFSLPQGSVLFSTRQPYANLLIELMEPHDYPEVRIGSESRATHEPYDVTAWCLPLMMGTNVISLDGPLRVRKREVTGNTWDFLGWSSETTTREDSWYALSPKATANFHAVFRFLQQRTSVQQIVHPMRAPTGAMGSPKVWPAGTFLVRGGSAIDAVIQETQAVVSKVDLEPAETLETVSTSTAPERRTVALPRLGLYQSWVASTDEGWTRLMLDRFEVPYAILQNQEILRGDLQLSYDAILIPEHTYAQLLHGYRGGPDARYGSRRPSRFSGGLANEGVEALRQFVLSGGTLITLGESCHLPLSKFELPVSRMGGDDPPRNMTHGTLLRAEVDTNHPLGFGMPREAAVFHTASPVFLTELPVPGRDRSVVMRYPAEGKLVLSGRGKHTQELRRKAALVEAQYGAGRVVLFGFRPQFRGQTRGSYRLIFNALIEAASSKS</sequence>
<evidence type="ECO:0000313" key="2">
    <source>
        <dbReference type="Proteomes" id="UP000547674"/>
    </source>
</evidence>
<dbReference type="Gene3D" id="3.40.50.880">
    <property type="match status" value="1"/>
</dbReference>
<evidence type="ECO:0008006" key="3">
    <source>
        <dbReference type="Google" id="ProtNLM"/>
    </source>
</evidence>
<gene>
    <name evidence="1" type="ORF">HKN21_06190</name>
</gene>
<dbReference type="SUPFAM" id="SSF52317">
    <property type="entry name" value="Class I glutamine amidotransferase-like"/>
    <property type="match status" value="1"/>
</dbReference>
<name>A0A7Y2EAE5_UNCEI</name>